<dbReference type="Proteomes" id="UP000276215">
    <property type="component" value="Unassembled WGS sequence"/>
</dbReference>
<protein>
    <submittedName>
        <fullName evidence="1">Uncharacterized protein</fullName>
    </submittedName>
</protein>
<dbReference type="OrthoDB" id="9937106at2759"/>
<accession>A0A3N4IWR5</accession>
<evidence type="ECO:0000313" key="2">
    <source>
        <dbReference type="Proteomes" id="UP000276215"/>
    </source>
</evidence>
<evidence type="ECO:0000313" key="1">
    <source>
        <dbReference type="EMBL" id="RPA88741.1"/>
    </source>
</evidence>
<dbReference type="EMBL" id="ML120690">
    <property type="protein sequence ID" value="RPA88741.1"/>
    <property type="molecule type" value="Genomic_DNA"/>
</dbReference>
<organism evidence="1 2">
    <name type="scientific">Choiromyces venosus 120613-1</name>
    <dbReference type="NCBI Taxonomy" id="1336337"/>
    <lineage>
        <taxon>Eukaryota</taxon>
        <taxon>Fungi</taxon>
        <taxon>Dikarya</taxon>
        <taxon>Ascomycota</taxon>
        <taxon>Pezizomycotina</taxon>
        <taxon>Pezizomycetes</taxon>
        <taxon>Pezizales</taxon>
        <taxon>Tuberaceae</taxon>
        <taxon>Choiromyces</taxon>
    </lineage>
</organism>
<proteinExistence type="predicted"/>
<reference evidence="1 2" key="1">
    <citation type="journal article" date="2018" name="Nat. Ecol. Evol.">
        <title>Pezizomycetes genomes reveal the molecular basis of ectomycorrhizal truffle lifestyle.</title>
        <authorList>
            <person name="Murat C."/>
            <person name="Payen T."/>
            <person name="Noel B."/>
            <person name="Kuo A."/>
            <person name="Morin E."/>
            <person name="Chen J."/>
            <person name="Kohler A."/>
            <person name="Krizsan K."/>
            <person name="Balestrini R."/>
            <person name="Da Silva C."/>
            <person name="Montanini B."/>
            <person name="Hainaut M."/>
            <person name="Levati E."/>
            <person name="Barry K.W."/>
            <person name="Belfiori B."/>
            <person name="Cichocki N."/>
            <person name="Clum A."/>
            <person name="Dockter R.B."/>
            <person name="Fauchery L."/>
            <person name="Guy J."/>
            <person name="Iotti M."/>
            <person name="Le Tacon F."/>
            <person name="Lindquist E.A."/>
            <person name="Lipzen A."/>
            <person name="Malagnac F."/>
            <person name="Mello A."/>
            <person name="Molinier V."/>
            <person name="Miyauchi S."/>
            <person name="Poulain J."/>
            <person name="Riccioni C."/>
            <person name="Rubini A."/>
            <person name="Sitrit Y."/>
            <person name="Splivallo R."/>
            <person name="Traeger S."/>
            <person name="Wang M."/>
            <person name="Zifcakova L."/>
            <person name="Wipf D."/>
            <person name="Zambonelli A."/>
            <person name="Paolocci F."/>
            <person name="Nowrousian M."/>
            <person name="Ottonello S."/>
            <person name="Baldrian P."/>
            <person name="Spatafora J.W."/>
            <person name="Henrissat B."/>
            <person name="Nagy L.G."/>
            <person name="Aury J.M."/>
            <person name="Wincker P."/>
            <person name="Grigoriev I.V."/>
            <person name="Bonfante P."/>
            <person name="Martin F.M."/>
        </authorList>
    </citation>
    <scope>NUCLEOTIDE SEQUENCE [LARGE SCALE GENOMIC DNA]</scope>
    <source>
        <strain evidence="1 2">120613-1</strain>
    </source>
</reference>
<keyword evidence="2" id="KW-1185">Reference proteome</keyword>
<name>A0A3N4IWR5_9PEZI</name>
<sequence>MSSSFTFLQYNNKSFENYCQSFEINNKSFEIIEDFKYKCIVVSVVTPYLLNGKSVGVYSESFEYNLQVFINLWNVSSNCKYFQYNPEVFKNILNIVSVVTANLLNKYCTTSSLRSSCKYFEYYCKSFEYMSGAFTTFLEYKSVVLSVVIANLLNSSQSVVVESEAFTTFLNINSVVVSVVVLQFLNSKSVVVAVSVSISDVRSSLVSSSISSNVNSFEYNYKGSRNLLKYKAVVVISSSSNSIEYIQQLQILGIYLKIFSISVVVSVVVLQLMNIRSIYKLLEYQKDLQISGIKYFEFNSKYFQYTISLSSNCKDFEYESVVVKSEVFTNLFEYKTVVVSMPTVNPLNFSNNCKCFEYVSQGVSEVTAIIWNSNSKVFSNLLNRMSVVVSLIVTHFLIINANLLNIRSIYKYFKHKSEVLSVVTSNPMNITTNLLNITANPLNGESRVFTNSFEYNSTSFEYKLEVFTKILNSKSEEFTNILKEYMSEELSEVATNNLNSKSEVFTNPFEYKPEVFTMILNSKLEEFSNILKRKQVEFTNLLKSKQLLEFVVTSKTLNITKNLLNISIVTANLFNKYKLLVVQKYLLIFLNISHFLNITANLLNLTTEVFKNTLNISVVTVNHLNIKSEIFKKPLNTTLLAVLGVTVNILNNKSVGVYCKSFEYESQVVSVLTANILNRNSEAFENVLNSSNNFACIEYSSTFFQDKSVVVSVVILQFLNSSRSVTSNYKCFEYQSVVVQSDVFIKLLNSQSVVVYVLTANILNRLTTSLLNLSVVTANLFNITANFLNSKSEVFESILNYYKLGVESIVATNPLNSKSEVFTNIFEYEKYLQIFGIVLNTYNCKSWEYKLLVFLKYLKIFSINITPNFLNRNANLLNIVSVVTANILNTSQKYREIMGIEDFEYNCKYLHLVSSNFKYFEYVCRYCKSFEYNCKSWEYKLEEFTNLSNICQRSISNSFTFLDYNWKSFEYKSVVESVVLSYFFKITANLLNKSVVTENLLNSKPEIFMKILNITGNLLNRIEYCEYKSEVFTNLLNTKLVIVSIVTANLFNKYRNYKSFEFQVRSIFKLLENYKPVVESVVTAKPVNNKSRYLPIFLHSLHFLNIRNIYKSLQYKSVVVNSEVFTNLLNTKSVIVSGVTINLLNIIENILNICKSVRSSFIILQYNCKSFKYKPVVTANVLNIIANIWNSNSEVFKNILNTTTNLLNIISSVSTNYKSFEYKSQVFTNLFNHNSGDVSVLVLHIFNSNMPDVITSKEFKNALNSNSVVVSIVTGVVSHFFNREYKGKV</sequence>
<gene>
    <name evidence="1" type="ORF">L873DRAFT_1796487</name>
</gene>